<dbReference type="AlphaFoldDB" id="A0A5J6SSI0"/>
<evidence type="ECO:0000313" key="9">
    <source>
        <dbReference type="EMBL" id="QFG00831.1"/>
    </source>
</evidence>
<dbReference type="OrthoDB" id="8952229at2"/>
<keyword evidence="6 7" id="KW-0472">Membrane</keyword>
<evidence type="ECO:0000256" key="3">
    <source>
        <dbReference type="ARBA" id="ARBA00022475"/>
    </source>
</evidence>
<evidence type="ECO:0000256" key="1">
    <source>
        <dbReference type="ARBA" id="ARBA00004651"/>
    </source>
</evidence>
<evidence type="ECO:0000256" key="7">
    <source>
        <dbReference type="SAM" id="Phobius"/>
    </source>
</evidence>
<feature type="transmembrane region" description="Helical" evidence="7">
    <location>
        <begin position="108"/>
        <end position="126"/>
    </location>
</feature>
<proteinExistence type="predicted"/>
<feature type="transmembrane region" description="Helical" evidence="7">
    <location>
        <begin position="284"/>
        <end position="304"/>
    </location>
</feature>
<dbReference type="GO" id="GO:0022857">
    <property type="term" value="F:transmembrane transporter activity"/>
    <property type="evidence" value="ECO:0007669"/>
    <property type="project" value="InterPro"/>
</dbReference>
<keyword evidence="10" id="KW-1185">Reference proteome</keyword>
<dbReference type="Proteomes" id="UP000325517">
    <property type="component" value="Chromosome"/>
</dbReference>
<feature type="domain" description="Major facilitator superfamily (MFS) profile" evidence="8">
    <location>
        <begin position="17"/>
        <end position="400"/>
    </location>
</feature>
<feature type="transmembrane region" description="Helical" evidence="7">
    <location>
        <begin position="147"/>
        <end position="166"/>
    </location>
</feature>
<dbReference type="EMBL" id="CP031223">
    <property type="protein sequence ID" value="QFG00831.1"/>
    <property type="molecule type" value="Genomic_DNA"/>
</dbReference>
<organism evidence="9 10">
    <name type="scientific">Psychrobacillus glaciei</name>
    <dbReference type="NCBI Taxonomy" id="2283160"/>
    <lineage>
        <taxon>Bacteria</taxon>
        <taxon>Bacillati</taxon>
        <taxon>Bacillota</taxon>
        <taxon>Bacilli</taxon>
        <taxon>Bacillales</taxon>
        <taxon>Bacillaceae</taxon>
        <taxon>Psychrobacillus</taxon>
    </lineage>
</organism>
<comment type="subcellular location">
    <subcellularLocation>
        <location evidence="1">Cell membrane</location>
        <topology evidence="1">Multi-pass membrane protein</topology>
    </subcellularLocation>
</comment>
<dbReference type="Pfam" id="PF07690">
    <property type="entry name" value="MFS_1"/>
    <property type="match status" value="1"/>
</dbReference>
<evidence type="ECO:0000313" key="10">
    <source>
        <dbReference type="Proteomes" id="UP000325517"/>
    </source>
</evidence>
<dbReference type="InterPro" id="IPR050171">
    <property type="entry name" value="MFS_Transporters"/>
</dbReference>
<evidence type="ECO:0000256" key="2">
    <source>
        <dbReference type="ARBA" id="ARBA00022448"/>
    </source>
</evidence>
<reference evidence="9 10" key="1">
    <citation type="submission" date="2018-07" db="EMBL/GenBank/DDBJ databases">
        <title>Complete genome sequence of Psychrobacillus sp. PB01, isolated from iceberg, and comparative genome analysis of Psychrobacillus strains.</title>
        <authorList>
            <person name="Lee P.C."/>
        </authorList>
    </citation>
    <scope>NUCLEOTIDE SEQUENCE [LARGE SCALE GENOMIC DNA]</scope>
    <source>
        <strain evidence="9 10">PB01</strain>
    </source>
</reference>
<keyword evidence="2" id="KW-0813">Transport</keyword>
<evidence type="ECO:0000256" key="4">
    <source>
        <dbReference type="ARBA" id="ARBA00022692"/>
    </source>
</evidence>
<name>A0A5J6SSI0_9BACI</name>
<dbReference type="PANTHER" id="PTHR23517:SF2">
    <property type="entry name" value="MULTIDRUG RESISTANCE PROTEIN MDTH"/>
    <property type="match status" value="1"/>
</dbReference>
<dbReference type="KEGG" id="psyo:PB01_19685"/>
<feature type="transmembrane region" description="Helical" evidence="7">
    <location>
        <begin position="375"/>
        <end position="395"/>
    </location>
</feature>
<keyword evidence="5 7" id="KW-1133">Transmembrane helix</keyword>
<feature type="transmembrane region" description="Helical" evidence="7">
    <location>
        <begin position="172"/>
        <end position="191"/>
    </location>
</feature>
<dbReference type="SUPFAM" id="SSF103473">
    <property type="entry name" value="MFS general substrate transporter"/>
    <property type="match status" value="1"/>
</dbReference>
<dbReference type="PANTHER" id="PTHR23517">
    <property type="entry name" value="RESISTANCE PROTEIN MDTM, PUTATIVE-RELATED-RELATED"/>
    <property type="match status" value="1"/>
</dbReference>
<accession>A0A5J6SSI0</accession>
<dbReference type="PROSITE" id="PS50850">
    <property type="entry name" value="MFS"/>
    <property type="match status" value="1"/>
</dbReference>
<evidence type="ECO:0000256" key="6">
    <source>
        <dbReference type="ARBA" id="ARBA00023136"/>
    </source>
</evidence>
<evidence type="ECO:0000259" key="8">
    <source>
        <dbReference type="PROSITE" id="PS50850"/>
    </source>
</evidence>
<keyword evidence="4 7" id="KW-0812">Transmembrane</keyword>
<feature type="transmembrane region" description="Helical" evidence="7">
    <location>
        <begin position="21"/>
        <end position="44"/>
    </location>
</feature>
<feature type="transmembrane region" description="Helical" evidence="7">
    <location>
        <begin position="219"/>
        <end position="238"/>
    </location>
</feature>
<dbReference type="Gene3D" id="1.20.1250.20">
    <property type="entry name" value="MFS general substrate transporter like domains"/>
    <property type="match status" value="1"/>
</dbReference>
<keyword evidence="3" id="KW-1003">Cell membrane</keyword>
<dbReference type="InterPro" id="IPR011701">
    <property type="entry name" value="MFS"/>
</dbReference>
<dbReference type="InterPro" id="IPR036259">
    <property type="entry name" value="MFS_trans_sf"/>
</dbReference>
<dbReference type="InterPro" id="IPR020846">
    <property type="entry name" value="MFS_dom"/>
</dbReference>
<evidence type="ECO:0000256" key="5">
    <source>
        <dbReference type="ARBA" id="ARBA00022989"/>
    </source>
</evidence>
<feature type="transmembrane region" description="Helical" evidence="7">
    <location>
        <begin position="258"/>
        <end position="277"/>
    </location>
</feature>
<protein>
    <submittedName>
        <fullName evidence="9">MFS transporter</fullName>
    </submittedName>
</protein>
<sequence length="403" mass="45969">MNFKKKRYFMKSKFNMVTSTILVSIFIARFGTFLVLPYLTLFLLDEFQYTGVQIGTIISTLALSNLIMSFFVGPYIDKFPKNKVIITGLFGYLGCYIYFPFIDQYTGFIVFAAILGMSQAIVEPTYRVLLSLYTEPVNRRFIFNIRYFLINISAAIAPLTSVYFQQFGMKNLFFVVGFIFLINIITFAFIFKKYPMEQVAKNLEKRSIFHSFYVFKKDYAFSIFILALIFISFGYSQFDSTFSQYLGMIFNHKQALQYFAWLITTNAITVIVIQYFVYRLGEIISTTTSLMIGSGLLTVGLFLFGQTEHIVMLILAMIIFTAGEVLVFTMIDIHLDGMCEEHEKGTYFALSGVKSVGRIAGPSMGGLLLDSFSGGAIVFIIISLVTVLAIPSFYLSNKMRMRF</sequence>
<feature type="transmembrane region" description="Helical" evidence="7">
    <location>
        <begin position="50"/>
        <end position="72"/>
    </location>
</feature>
<feature type="transmembrane region" description="Helical" evidence="7">
    <location>
        <begin position="310"/>
        <end position="335"/>
    </location>
</feature>
<gene>
    <name evidence="9" type="ORF">PB01_19685</name>
</gene>
<dbReference type="GO" id="GO:0005886">
    <property type="term" value="C:plasma membrane"/>
    <property type="evidence" value="ECO:0007669"/>
    <property type="project" value="UniProtKB-SubCell"/>
</dbReference>